<accession>A0AAV0N3K9</accession>
<dbReference type="EMBL" id="CAMGYJ010000007">
    <property type="protein sequence ID" value="CAI0452991.1"/>
    <property type="molecule type" value="Genomic_DNA"/>
</dbReference>
<dbReference type="Proteomes" id="UP001154282">
    <property type="component" value="Unassembled WGS sequence"/>
</dbReference>
<evidence type="ECO:0000256" key="1">
    <source>
        <dbReference type="SAM" id="MobiDB-lite"/>
    </source>
</evidence>
<proteinExistence type="predicted"/>
<keyword evidence="3" id="KW-1185">Reference proteome</keyword>
<organism evidence="2 3">
    <name type="scientific">Linum tenue</name>
    <dbReference type="NCBI Taxonomy" id="586396"/>
    <lineage>
        <taxon>Eukaryota</taxon>
        <taxon>Viridiplantae</taxon>
        <taxon>Streptophyta</taxon>
        <taxon>Embryophyta</taxon>
        <taxon>Tracheophyta</taxon>
        <taxon>Spermatophyta</taxon>
        <taxon>Magnoliopsida</taxon>
        <taxon>eudicotyledons</taxon>
        <taxon>Gunneridae</taxon>
        <taxon>Pentapetalae</taxon>
        <taxon>rosids</taxon>
        <taxon>fabids</taxon>
        <taxon>Malpighiales</taxon>
        <taxon>Linaceae</taxon>
        <taxon>Linum</taxon>
    </lineage>
</organism>
<comment type="caution">
    <text evidence="2">The sequence shown here is derived from an EMBL/GenBank/DDBJ whole genome shotgun (WGS) entry which is preliminary data.</text>
</comment>
<dbReference type="AlphaFoldDB" id="A0AAV0N3K9"/>
<protein>
    <submittedName>
        <fullName evidence="2">Uncharacterized protein</fullName>
    </submittedName>
</protein>
<gene>
    <name evidence="2" type="ORF">LITE_LOCUS31420</name>
</gene>
<name>A0AAV0N3K9_9ROSI</name>
<reference evidence="2" key="1">
    <citation type="submission" date="2022-08" db="EMBL/GenBank/DDBJ databases">
        <authorList>
            <person name="Gutierrez-Valencia J."/>
        </authorList>
    </citation>
    <scope>NUCLEOTIDE SEQUENCE</scope>
</reference>
<feature type="region of interest" description="Disordered" evidence="1">
    <location>
        <begin position="1"/>
        <end position="67"/>
    </location>
</feature>
<sequence length="114" mass="12465">PAPPPSLSVSRRNDCFVPRTRNRTRSDEASPAAGATISGPIRRRLPPPPTSAASEDQWRRNSMPEIGTEIRTERKLPCLGCVAFWLVEVVVGVTGDRFGVSDRSAPYCITCLDN</sequence>
<feature type="non-terminal residue" evidence="2">
    <location>
        <position position="1"/>
    </location>
</feature>
<evidence type="ECO:0000313" key="3">
    <source>
        <dbReference type="Proteomes" id="UP001154282"/>
    </source>
</evidence>
<evidence type="ECO:0000313" key="2">
    <source>
        <dbReference type="EMBL" id="CAI0452991.1"/>
    </source>
</evidence>
<feature type="non-terminal residue" evidence="2">
    <location>
        <position position="114"/>
    </location>
</feature>